<dbReference type="Pfam" id="PF13439">
    <property type="entry name" value="Glyco_transf_4"/>
    <property type="match status" value="1"/>
</dbReference>
<dbReference type="InterPro" id="IPR028098">
    <property type="entry name" value="Glyco_trans_4-like_N"/>
</dbReference>
<organism evidence="2 3">
    <name type="scientific">Acidiphilium acidophilum</name>
    <name type="common">Thiobacillus acidophilus</name>
    <dbReference type="NCBI Taxonomy" id="76588"/>
    <lineage>
        <taxon>Bacteria</taxon>
        <taxon>Pseudomonadati</taxon>
        <taxon>Pseudomonadota</taxon>
        <taxon>Alphaproteobacteria</taxon>
        <taxon>Acetobacterales</taxon>
        <taxon>Acidocellaceae</taxon>
        <taxon>Acidiphilium</taxon>
    </lineage>
</organism>
<dbReference type="EC" id="2.4.-.-" evidence="2"/>
<keyword evidence="3" id="KW-1185">Reference proteome</keyword>
<gene>
    <name evidence="2" type="ORF">SIL87_04270</name>
</gene>
<dbReference type="AlphaFoldDB" id="A0AAW9DLN8"/>
<name>A0AAW9DLN8_ACIAO</name>
<evidence type="ECO:0000313" key="2">
    <source>
        <dbReference type="EMBL" id="MDX5929979.1"/>
    </source>
</evidence>
<dbReference type="SUPFAM" id="SSF53756">
    <property type="entry name" value="UDP-Glycosyltransferase/glycogen phosphorylase"/>
    <property type="match status" value="1"/>
</dbReference>
<proteinExistence type="predicted"/>
<protein>
    <submittedName>
        <fullName evidence="2">Glycosyltransferase</fullName>
        <ecNumber evidence="2">2.4.-.-</ecNumber>
    </submittedName>
</protein>
<dbReference type="Proteomes" id="UP001279553">
    <property type="component" value="Unassembled WGS sequence"/>
</dbReference>
<sequence length="512" mass="55616">MPMAPRSILITNITLRTRTGTEVMTAELAFALAARGHHVAIYSPRIGDLAMRVMAHGIPVTDRVETLTSPPDIIHGHHNTPLAVAMVRFPATPAIFVCHDVATPYDEPIIAPRIGAYIAVDQGSAARLLTQGVEAAQLHLIPNAVDLDRFICRTNFAATPRTALAVTKARAPWLPAVREACATAGIALTEVGPGVNRSVDDLPARMRDADIVFGWARSAIEAAATGASVILCSEYGFGGLLTTAIAERYPEGQLGRQILPMAVTPASISDAILRYDPVDTARVATIVRQKLSLDDMTTRYEAIYDQVLAAPAESASTGLATFLERTFPRFDLPSDLHHDALSLDARLIRLDAWLDRRTRLEQLPVPDLPFDNMSPALGLLHTGWADPEAWGVWTIAPVATIDLPIAHLNAWDGNLVLRCNHYFPAGDEQDRLRPVEIRAAGRLLARLSFLRRDYGRSESIIHRLAIPDSLWRGQSGALRLAFHILAPQSPLDAGEGDDPRRLGLALESISGP</sequence>
<comment type="caution">
    <text evidence="2">The sequence shown here is derived from an EMBL/GenBank/DDBJ whole genome shotgun (WGS) entry which is preliminary data.</text>
</comment>
<reference evidence="2 3" key="1">
    <citation type="submission" date="2023-11" db="EMBL/GenBank/DDBJ databases">
        <title>MicrobeMod: A computational toolkit for identifying prokaryotic methylation and restriction-modification with nanopore sequencing.</title>
        <authorList>
            <person name="Crits-Christoph A."/>
            <person name="Kang S.C."/>
            <person name="Lee H."/>
            <person name="Ostrov N."/>
        </authorList>
    </citation>
    <scope>NUCLEOTIDE SEQUENCE [LARGE SCALE GENOMIC DNA]</scope>
    <source>
        <strain evidence="2 3">DSMZ 700</strain>
    </source>
</reference>
<dbReference type="Gene3D" id="3.40.50.2000">
    <property type="entry name" value="Glycogen Phosphorylase B"/>
    <property type="match status" value="1"/>
</dbReference>
<dbReference type="EMBL" id="JAWXYB010000018">
    <property type="protein sequence ID" value="MDX5929979.1"/>
    <property type="molecule type" value="Genomic_DNA"/>
</dbReference>
<dbReference type="GO" id="GO:0016757">
    <property type="term" value="F:glycosyltransferase activity"/>
    <property type="evidence" value="ECO:0007669"/>
    <property type="project" value="UniProtKB-KW"/>
</dbReference>
<keyword evidence="2" id="KW-0808">Transferase</keyword>
<evidence type="ECO:0000313" key="3">
    <source>
        <dbReference type="Proteomes" id="UP001279553"/>
    </source>
</evidence>
<accession>A0AAW9DLN8</accession>
<keyword evidence="2" id="KW-0328">Glycosyltransferase</keyword>
<dbReference type="RefSeq" id="WP_319612955.1">
    <property type="nucleotide sequence ID" value="NZ_JAWXYB010000018.1"/>
</dbReference>
<feature type="domain" description="Glycosyltransferase subfamily 4-like N-terminal" evidence="1">
    <location>
        <begin position="20"/>
        <end position="149"/>
    </location>
</feature>
<evidence type="ECO:0000259" key="1">
    <source>
        <dbReference type="Pfam" id="PF13439"/>
    </source>
</evidence>